<comment type="caution">
    <text evidence="2">The sequence shown here is derived from an EMBL/GenBank/DDBJ whole genome shotgun (WGS) entry which is preliminary data.</text>
</comment>
<dbReference type="EMBL" id="CAKKTJ010000132">
    <property type="protein sequence ID" value="CAH0475977.1"/>
    <property type="molecule type" value="Genomic_DNA"/>
</dbReference>
<evidence type="ECO:0000313" key="3">
    <source>
        <dbReference type="EMBL" id="CAH0516853.1"/>
    </source>
</evidence>
<gene>
    <name evidence="3" type="ORF">PBS001_LOCUS3491</name>
    <name evidence="2" type="ORF">PBS003_LOCUS2785</name>
</gene>
<dbReference type="Proteomes" id="UP001160483">
    <property type="component" value="Unassembled WGS sequence"/>
</dbReference>
<evidence type="ECO:0000313" key="2">
    <source>
        <dbReference type="EMBL" id="CAH0475977.1"/>
    </source>
</evidence>
<evidence type="ECO:0000259" key="1">
    <source>
        <dbReference type="PROSITE" id="PS51269"/>
    </source>
</evidence>
<dbReference type="PROSITE" id="PS51269">
    <property type="entry name" value="COMM"/>
    <property type="match status" value="1"/>
</dbReference>
<dbReference type="Proteomes" id="UP001158986">
    <property type="component" value="Unassembled WGS sequence"/>
</dbReference>
<sequence>MENTNLSHNERLRDFDYSVRVNLSNSSICGDQQRSVVIKLHLEKPDGSERQVVLELDDKQLALLLHQFESIYHQLQAHQ</sequence>
<evidence type="ECO:0000313" key="4">
    <source>
        <dbReference type="Proteomes" id="UP001158986"/>
    </source>
</evidence>
<evidence type="ECO:0000313" key="5">
    <source>
        <dbReference type="Proteomes" id="UP001160483"/>
    </source>
</evidence>
<dbReference type="AlphaFoldDB" id="A0AAU9KUW5"/>
<feature type="domain" description="COMM" evidence="1">
    <location>
        <begin position="11"/>
        <end position="79"/>
    </location>
</feature>
<dbReference type="Pfam" id="PF07258">
    <property type="entry name" value="COMM_domain"/>
    <property type="match status" value="1"/>
</dbReference>
<keyword evidence="4" id="KW-1185">Reference proteome</keyword>
<protein>
    <recommendedName>
        <fullName evidence="1">COMM domain-containing protein</fullName>
    </recommendedName>
</protein>
<name>A0AAU9KUW5_9STRA</name>
<dbReference type="InterPro" id="IPR017920">
    <property type="entry name" value="COMM"/>
</dbReference>
<organism evidence="2 5">
    <name type="scientific">Peronospora belbahrii</name>
    <dbReference type="NCBI Taxonomy" id="622444"/>
    <lineage>
        <taxon>Eukaryota</taxon>
        <taxon>Sar</taxon>
        <taxon>Stramenopiles</taxon>
        <taxon>Oomycota</taxon>
        <taxon>Peronosporomycetes</taxon>
        <taxon>Peronosporales</taxon>
        <taxon>Peronosporaceae</taxon>
        <taxon>Peronospora</taxon>
    </lineage>
</organism>
<reference evidence="2 4" key="1">
    <citation type="submission" date="2021-11" db="EMBL/GenBank/DDBJ databases">
        <authorList>
            <person name="Islam A."/>
            <person name="Islam S."/>
            <person name="Flora M.S."/>
            <person name="Rahman M."/>
            <person name="Ziaur R.M."/>
            <person name="Epstein J.H."/>
            <person name="Hassan M."/>
            <person name="Klassen M."/>
            <person name="Woodard K."/>
            <person name="Webb A."/>
            <person name="Webby R.J."/>
            <person name="El Zowalaty M.E."/>
        </authorList>
    </citation>
    <scope>NUCLEOTIDE SEQUENCE</scope>
    <source>
        <strain evidence="3">Pbs1</strain>
        <strain evidence="2">Pbs3</strain>
    </source>
</reference>
<accession>A0AAU9KUW5</accession>
<dbReference type="EMBL" id="CAKLCB010000210">
    <property type="protein sequence ID" value="CAH0516853.1"/>
    <property type="molecule type" value="Genomic_DNA"/>
</dbReference>
<proteinExistence type="predicted"/>